<dbReference type="RefSeq" id="XP_002180905.1">
    <property type="nucleotide sequence ID" value="XM_002180869.1"/>
</dbReference>
<evidence type="ECO:0000313" key="4">
    <source>
        <dbReference type="Proteomes" id="UP000000759"/>
    </source>
</evidence>
<evidence type="ECO:0000256" key="2">
    <source>
        <dbReference type="SAM" id="Phobius"/>
    </source>
</evidence>
<accession>B7G1S1</accession>
<organism evidence="3 4">
    <name type="scientific">Phaeodactylum tricornutum (strain CCAP 1055/1)</name>
    <dbReference type="NCBI Taxonomy" id="556484"/>
    <lineage>
        <taxon>Eukaryota</taxon>
        <taxon>Sar</taxon>
        <taxon>Stramenopiles</taxon>
        <taxon>Ochrophyta</taxon>
        <taxon>Bacillariophyta</taxon>
        <taxon>Bacillariophyceae</taxon>
        <taxon>Bacillariophycidae</taxon>
        <taxon>Naviculales</taxon>
        <taxon>Phaeodactylaceae</taxon>
        <taxon>Phaeodactylum</taxon>
    </lineage>
</organism>
<reference evidence="4" key="2">
    <citation type="submission" date="2008-08" db="EMBL/GenBank/DDBJ databases">
        <authorList>
            <consortium name="Diatom Consortium"/>
            <person name="Grigoriev I."/>
            <person name="Grimwood J."/>
            <person name="Kuo A."/>
            <person name="Otillar R.P."/>
            <person name="Salamov A."/>
            <person name="Detter J.C."/>
            <person name="Lindquist E."/>
            <person name="Shapiro H."/>
            <person name="Lucas S."/>
            <person name="Glavina del Rio T."/>
            <person name="Pitluck S."/>
            <person name="Rokhsar D."/>
            <person name="Bowler C."/>
        </authorList>
    </citation>
    <scope>GENOME REANNOTATION</scope>
    <source>
        <strain evidence="4">CCAP 1055/1</strain>
    </source>
</reference>
<dbReference type="GeneID" id="7201864"/>
<evidence type="ECO:0000256" key="1">
    <source>
        <dbReference type="SAM" id="MobiDB-lite"/>
    </source>
</evidence>
<feature type="compositionally biased region" description="Basic and acidic residues" evidence="1">
    <location>
        <begin position="47"/>
        <end position="82"/>
    </location>
</feature>
<keyword evidence="4" id="KW-1185">Reference proteome</keyword>
<dbReference type="InParanoid" id="B7G1S1"/>
<dbReference type="HOGENOM" id="CLU_576805_0_0_1"/>
<proteinExistence type="predicted"/>
<evidence type="ECO:0000313" key="3">
    <source>
        <dbReference type="EMBL" id="EEC47557.1"/>
    </source>
</evidence>
<feature type="region of interest" description="Disordered" evidence="1">
    <location>
        <begin position="1"/>
        <end position="31"/>
    </location>
</feature>
<dbReference type="AlphaFoldDB" id="B7G1S1"/>
<keyword evidence="2" id="KW-0812">Transmembrane</keyword>
<feature type="compositionally biased region" description="Basic and acidic residues" evidence="1">
    <location>
        <begin position="20"/>
        <end position="31"/>
    </location>
</feature>
<keyword evidence="2" id="KW-0472">Membrane</keyword>
<dbReference type="KEGG" id="pti:PHATRDRAFT_36586"/>
<dbReference type="PaxDb" id="2850-Phatr36586"/>
<name>B7G1S1_PHATC</name>
<feature type="transmembrane region" description="Helical" evidence="2">
    <location>
        <begin position="130"/>
        <end position="156"/>
    </location>
</feature>
<dbReference type="OrthoDB" id="45841at2759"/>
<dbReference type="EMBL" id="CM000613">
    <property type="protein sequence ID" value="EEC47557.1"/>
    <property type="molecule type" value="Genomic_DNA"/>
</dbReference>
<gene>
    <name evidence="3" type="ORF">PHATRDRAFT_36586</name>
</gene>
<reference evidence="3 4" key="1">
    <citation type="journal article" date="2008" name="Nature">
        <title>The Phaeodactylum genome reveals the evolutionary history of diatom genomes.</title>
        <authorList>
            <person name="Bowler C."/>
            <person name="Allen A.E."/>
            <person name="Badger J.H."/>
            <person name="Grimwood J."/>
            <person name="Jabbari K."/>
            <person name="Kuo A."/>
            <person name="Maheswari U."/>
            <person name="Martens C."/>
            <person name="Maumus F."/>
            <person name="Otillar R.P."/>
            <person name="Rayko E."/>
            <person name="Salamov A."/>
            <person name="Vandepoele K."/>
            <person name="Beszteri B."/>
            <person name="Gruber A."/>
            <person name="Heijde M."/>
            <person name="Katinka M."/>
            <person name="Mock T."/>
            <person name="Valentin K."/>
            <person name="Verret F."/>
            <person name="Berges J.A."/>
            <person name="Brownlee C."/>
            <person name="Cadoret J.P."/>
            <person name="Chiovitti A."/>
            <person name="Choi C.J."/>
            <person name="Coesel S."/>
            <person name="De Martino A."/>
            <person name="Detter J.C."/>
            <person name="Durkin C."/>
            <person name="Falciatore A."/>
            <person name="Fournet J."/>
            <person name="Haruta M."/>
            <person name="Huysman M.J."/>
            <person name="Jenkins B.D."/>
            <person name="Jiroutova K."/>
            <person name="Jorgensen R.E."/>
            <person name="Joubert Y."/>
            <person name="Kaplan A."/>
            <person name="Kroger N."/>
            <person name="Kroth P.G."/>
            <person name="La Roche J."/>
            <person name="Lindquist E."/>
            <person name="Lommer M."/>
            <person name="Martin-Jezequel V."/>
            <person name="Lopez P.J."/>
            <person name="Lucas S."/>
            <person name="Mangogna M."/>
            <person name="McGinnis K."/>
            <person name="Medlin L.K."/>
            <person name="Montsant A."/>
            <person name="Oudot-Le Secq M.P."/>
            <person name="Napoli C."/>
            <person name="Obornik M."/>
            <person name="Parker M.S."/>
            <person name="Petit J.L."/>
            <person name="Porcel B.M."/>
            <person name="Poulsen N."/>
            <person name="Robison M."/>
            <person name="Rychlewski L."/>
            <person name="Rynearson T.A."/>
            <person name="Schmutz J."/>
            <person name="Shapiro H."/>
            <person name="Siaut M."/>
            <person name="Stanley M."/>
            <person name="Sussman M.R."/>
            <person name="Taylor A.R."/>
            <person name="Vardi A."/>
            <person name="von Dassow P."/>
            <person name="Vyverman W."/>
            <person name="Willis A."/>
            <person name="Wyrwicz L.S."/>
            <person name="Rokhsar D.S."/>
            <person name="Weissenbach J."/>
            <person name="Armbrust E.V."/>
            <person name="Green B.R."/>
            <person name="Van de Peer Y."/>
            <person name="Grigoriev I.V."/>
        </authorList>
    </citation>
    <scope>NUCLEOTIDE SEQUENCE [LARGE SCALE GENOMIC DNA]</scope>
    <source>
        <strain evidence="3 4">CCAP 1055/1</strain>
    </source>
</reference>
<protein>
    <submittedName>
        <fullName evidence="3">Uncharacterized protein</fullName>
    </submittedName>
</protein>
<feature type="compositionally biased region" description="Basic and acidic residues" evidence="1">
    <location>
        <begin position="1"/>
        <end position="10"/>
    </location>
</feature>
<feature type="region of interest" description="Disordered" evidence="1">
    <location>
        <begin position="43"/>
        <end position="116"/>
    </location>
</feature>
<feature type="compositionally biased region" description="Basic and acidic residues" evidence="1">
    <location>
        <begin position="89"/>
        <end position="99"/>
    </location>
</feature>
<dbReference type="Proteomes" id="UP000000759">
    <property type="component" value="Chromosome 10"/>
</dbReference>
<keyword evidence="2" id="KW-1133">Transmembrane helix</keyword>
<sequence length="474" mass="54330">MSDSHPRPIDPDTIDNAYDPDARMGEPYRAERMMAPAPVHHGISARPEAHHNQIEDGFRDEDNIDLYHDDNIDPARDDNVYHDEEDDFDPTRDYEEEASKQANGEPEEPRRREFKYSTASMPKRSRCRKWCLIFLLFLLFFAITTGISMLIDWLFFSDESDNAPFYPERDGNETFPQDKVFIDQVCSEGTTDFDGGARCREACQPQFLECCDPFNEFETHNYTESFLNATNTTLPPEEVYDDDLFKERVDTCTFDTNVRGCMAYGKCQVLGELVDAAPSNLPILCSAHYLEQDRTSCEQACQSVRCCFSETNKCLATNFDVCMDYAPCQNLRSGFIVETAPDDLDKACFWELPECFETCEKAECCGNPDSSCYNNNFLSCLTYAPCTNVTLTKVEVPPIYSRLEKPPAEFVYACNEEKVDVHDVVEKTCVEYCEPAMCCYNQNPTENCFRDDPLGCMAWDQECQVIFELQEDQP</sequence>